<reference evidence="8" key="1">
    <citation type="journal article" date="2019" name="Int. J. Syst. Evol. Microbiol.">
        <title>The Global Catalogue of Microorganisms (GCM) 10K type strain sequencing project: providing services to taxonomists for standard genome sequencing and annotation.</title>
        <authorList>
            <consortium name="The Broad Institute Genomics Platform"/>
            <consortium name="The Broad Institute Genome Sequencing Center for Infectious Disease"/>
            <person name="Wu L."/>
            <person name="Ma J."/>
        </authorList>
    </citation>
    <scope>NUCLEOTIDE SEQUENCE [LARGE SCALE GENOMIC DNA]</scope>
    <source>
        <strain evidence="8">TISTR 932</strain>
    </source>
</reference>
<dbReference type="PANTHER" id="PTHR30250">
    <property type="entry name" value="PST FAMILY PREDICTED COLANIC ACID TRANSPORTER"/>
    <property type="match status" value="1"/>
</dbReference>
<feature type="transmembrane region" description="Helical" evidence="6">
    <location>
        <begin position="155"/>
        <end position="177"/>
    </location>
</feature>
<feature type="transmembrane region" description="Helical" evidence="6">
    <location>
        <begin position="245"/>
        <end position="262"/>
    </location>
</feature>
<keyword evidence="3 6" id="KW-0812">Transmembrane</keyword>
<name>A0ABW5TJQ8_9ENTE</name>
<feature type="transmembrane region" description="Helical" evidence="6">
    <location>
        <begin position="423"/>
        <end position="442"/>
    </location>
</feature>
<comment type="caution">
    <text evidence="7">The sequence shown here is derived from an EMBL/GenBank/DDBJ whole genome shotgun (WGS) entry which is preliminary data.</text>
</comment>
<dbReference type="EMBL" id="JBHUMO010000039">
    <property type="protein sequence ID" value="MFD2728933.1"/>
    <property type="molecule type" value="Genomic_DNA"/>
</dbReference>
<dbReference type="InterPro" id="IPR002797">
    <property type="entry name" value="Polysacc_synth"/>
</dbReference>
<feature type="transmembrane region" description="Helical" evidence="6">
    <location>
        <begin position="448"/>
        <end position="466"/>
    </location>
</feature>
<proteinExistence type="predicted"/>
<feature type="transmembrane region" description="Helical" evidence="6">
    <location>
        <begin position="366"/>
        <end position="385"/>
    </location>
</feature>
<feature type="transmembrane region" description="Helical" evidence="6">
    <location>
        <begin position="303"/>
        <end position="322"/>
    </location>
</feature>
<feature type="transmembrane region" description="Helical" evidence="6">
    <location>
        <begin position="63"/>
        <end position="81"/>
    </location>
</feature>
<dbReference type="RefSeq" id="WP_379980806.1">
    <property type="nucleotide sequence ID" value="NZ_JBHUMO010000039.1"/>
</dbReference>
<evidence type="ECO:0000256" key="6">
    <source>
        <dbReference type="SAM" id="Phobius"/>
    </source>
</evidence>
<evidence type="ECO:0000256" key="2">
    <source>
        <dbReference type="ARBA" id="ARBA00022475"/>
    </source>
</evidence>
<organism evidence="7 8">
    <name type="scientific">Enterococcus camelliae</name>
    <dbReference type="NCBI Taxonomy" id="453959"/>
    <lineage>
        <taxon>Bacteria</taxon>
        <taxon>Bacillati</taxon>
        <taxon>Bacillota</taxon>
        <taxon>Bacilli</taxon>
        <taxon>Lactobacillales</taxon>
        <taxon>Enterococcaceae</taxon>
        <taxon>Enterococcus</taxon>
    </lineage>
</organism>
<evidence type="ECO:0000313" key="7">
    <source>
        <dbReference type="EMBL" id="MFD2728933.1"/>
    </source>
</evidence>
<dbReference type="InterPro" id="IPR050833">
    <property type="entry name" value="Poly_Biosynth_Transport"/>
</dbReference>
<feature type="transmembrane region" description="Helical" evidence="6">
    <location>
        <begin position="183"/>
        <end position="201"/>
    </location>
</feature>
<evidence type="ECO:0000256" key="3">
    <source>
        <dbReference type="ARBA" id="ARBA00022692"/>
    </source>
</evidence>
<evidence type="ECO:0000313" key="8">
    <source>
        <dbReference type="Proteomes" id="UP001597427"/>
    </source>
</evidence>
<feature type="transmembrane region" description="Helical" evidence="6">
    <location>
        <begin position="21"/>
        <end position="43"/>
    </location>
</feature>
<keyword evidence="5 6" id="KW-0472">Membrane</keyword>
<dbReference type="PANTHER" id="PTHR30250:SF11">
    <property type="entry name" value="O-ANTIGEN TRANSPORTER-RELATED"/>
    <property type="match status" value="1"/>
</dbReference>
<comment type="subcellular location">
    <subcellularLocation>
        <location evidence="1">Cell membrane</location>
        <topology evidence="1">Multi-pass membrane protein</topology>
    </subcellularLocation>
</comment>
<keyword evidence="2" id="KW-1003">Cell membrane</keyword>
<feature type="transmembrane region" description="Helical" evidence="6">
    <location>
        <begin position="334"/>
        <end position="354"/>
    </location>
</feature>
<dbReference type="Proteomes" id="UP001597427">
    <property type="component" value="Unassembled WGS sequence"/>
</dbReference>
<evidence type="ECO:0000256" key="5">
    <source>
        <dbReference type="ARBA" id="ARBA00023136"/>
    </source>
</evidence>
<protein>
    <submittedName>
        <fullName evidence="7">Lipopolysaccharide biosynthesis protein</fullName>
    </submittedName>
</protein>
<evidence type="ECO:0000256" key="1">
    <source>
        <dbReference type="ARBA" id="ARBA00004651"/>
    </source>
</evidence>
<feature type="transmembrane region" description="Helical" evidence="6">
    <location>
        <begin position="391"/>
        <end position="411"/>
    </location>
</feature>
<accession>A0ABW5TJQ8</accession>
<evidence type="ECO:0000256" key="4">
    <source>
        <dbReference type="ARBA" id="ARBA00022989"/>
    </source>
</evidence>
<keyword evidence="8" id="KW-1185">Reference proteome</keyword>
<gene>
    <name evidence="7" type="ORF">ACFSR0_05800</name>
</gene>
<dbReference type="Pfam" id="PF01943">
    <property type="entry name" value="Polysacc_synt"/>
    <property type="match status" value="1"/>
</dbReference>
<keyword evidence="4 6" id="KW-1133">Transmembrane helix</keyword>
<sequence length="476" mass="54431">MRDGKISLLKKINLDSRFKTLGANTVIFGIGNLFSKLILFFLMPLYTKYLLPSQYGMADLLNNGVELVMPFVTLCLYESVFRFSIDKEKSTAELILSNSIRVLIKTLSITFVICFFAFLLLKNYSILLFLLMLVPYSFRQLFAQFSRGLGFSKEFAISGIINAFSLGIFNIILIAIFKSGVSGYIFSISIAHLLSASYLFFKLKLYEYIHFDHHDPRLIKSMLKYSLPMIPNSISWWLVNISTRYILVFFDGLSVAGIFSAISKLPSIINMLSAVFQQAWQVSASKEIDKSESTIFFSKVFEFYYVIIMLACSFIITCMPIISKVILKGDFFNFWFYVPLLLVSAVLNCLSVYFGSIYTAAMNNKMIMISTVTGACISIISSFLLIPFLGILGAIITSNISYIVIVLMRYFDTKKIIKLNINFKVFFLLLFSIYIQSIGYIFYKEAFFKWSAFISLVILVIYILTIPRFRSKLFGR</sequence>